<keyword evidence="2" id="KW-1185">Reference proteome</keyword>
<reference evidence="1" key="1">
    <citation type="journal article" date="2017" name="Nature">
        <title>The genome of Chenopodium quinoa.</title>
        <authorList>
            <person name="Jarvis D.E."/>
            <person name="Ho Y.S."/>
            <person name="Lightfoot D.J."/>
            <person name="Schmoeckel S.M."/>
            <person name="Li B."/>
            <person name="Borm T.J.A."/>
            <person name="Ohyanagi H."/>
            <person name="Mineta K."/>
            <person name="Michell C.T."/>
            <person name="Saber N."/>
            <person name="Kharbatia N.M."/>
            <person name="Rupper R.R."/>
            <person name="Sharp A.R."/>
            <person name="Dally N."/>
            <person name="Boughton B.A."/>
            <person name="Woo Y.H."/>
            <person name="Gao G."/>
            <person name="Schijlen E.G.W.M."/>
            <person name="Guo X."/>
            <person name="Momin A.A."/>
            <person name="Negrao S."/>
            <person name="Al-Babili S."/>
            <person name="Gehring C."/>
            <person name="Roessner U."/>
            <person name="Jung C."/>
            <person name="Murphy K."/>
            <person name="Arold S.T."/>
            <person name="Gojobori T."/>
            <person name="van der Linden C.G."/>
            <person name="van Loo E.N."/>
            <person name="Jellen E.N."/>
            <person name="Maughan P.J."/>
            <person name="Tester M."/>
        </authorList>
    </citation>
    <scope>NUCLEOTIDE SEQUENCE [LARGE SCALE GENOMIC DNA]</scope>
    <source>
        <strain evidence="1">cv. PI 614886</strain>
    </source>
</reference>
<evidence type="ECO:0000313" key="2">
    <source>
        <dbReference type="Proteomes" id="UP000596660"/>
    </source>
</evidence>
<dbReference type="Proteomes" id="UP000596660">
    <property type="component" value="Unplaced"/>
</dbReference>
<accession>A0A803LJD6</accession>
<dbReference type="EnsemblPlants" id="AUR62014083-RA">
    <property type="protein sequence ID" value="AUR62014083-RA:cds"/>
    <property type="gene ID" value="AUR62014083"/>
</dbReference>
<dbReference type="AlphaFoldDB" id="A0A803LJD6"/>
<name>A0A803LJD6_CHEQI</name>
<sequence length="246" mass="27945">MAILFPDVLKELHFTSPSIEKLVLILSICTDFVGKPYSLDCPNLKILHIGNVLSNNLQLIDVSSVCEVNIIRLLPCSDKCFEILLDKVEDVEVFHWGYKAYMDFICDCSMLWYKLSSPCVMQQPKVSPIVIIRSHVEFLLKSAVILNKLVIICDRKDLQLFVKGHEFMMMELICLPRTSRNARVVFASELRSWESGPPVVIQSLAATDNGLVYSYGLLCRFGSLPISQSIIAYHMEKQEYGLLTFC</sequence>
<reference evidence="1" key="2">
    <citation type="submission" date="2021-03" db="UniProtKB">
        <authorList>
            <consortium name="EnsemblPlants"/>
        </authorList>
    </citation>
    <scope>IDENTIFICATION</scope>
</reference>
<organism evidence="1 2">
    <name type="scientific">Chenopodium quinoa</name>
    <name type="common">Quinoa</name>
    <dbReference type="NCBI Taxonomy" id="63459"/>
    <lineage>
        <taxon>Eukaryota</taxon>
        <taxon>Viridiplantae</taxon>
        <taxon>Streptophyta</taxon>
        <taxon>Embryophyta</taxon>
        <taxon>Tracheophyta</taxon>
        <taxon>Spermatophyta</taxon>
        <taxon>Magnoliopsida</taxon>
        <taxon>eudicotyledons</taxon>
        <taxon>Gunneridae</taxon>
        <taxon>Pentapetalae</taxon>
        <taxon>Caryophyllales</taxon>
        <taxon>Chenopodiaceae</taxon>
        <taxon>Chenopodioideae</taxon>
        <taxon>Atripliceae</taxon>
        <taxon>Chenopodium</taxon>
    </lineage>
</organism>
<evidence type="ECO:0000313" key="1">
    <source>
        <dbReference type="EnsemblPlants" id="AUR62014083-RA:cds"/>
    </source>
</evidence>
<dbReference type="Gramene" id="AUR62014083-RA">
    <property type="protein sequence ID" value="AUR62014083-RA:cds"/>
    <property type="gene ID" value="AUR62014083"/>
</dbReference>
<proteinExistence type="predicted"/>
<protein>
    <submittedName>
        <fullName evidence="1">Uncharacterized protein</fullName>
    </submittedName>
</protein>